<dbReference type="SUPFAM" id="SSF49472">
    <property type="entry name" value="Transthyretin (synonym: prealbumin)"/>
    <property type="match status" value="1"/>
</dbReference>
<name>A0ABN6XN78_9MICO</name>
<evidence type="ECO:0000259" key="8">
    <source>
        <dbReference type="SMART" id="SM00095"/>
    </source>
</evidence>
<evidence type="ECO:0000256" key="1">
    <source>
        <dbReference type="ARBA" id="ARBA00001043"/>
    </source>
</evidence>
<dbReference type="CDD" id="cd05822">
    <property type="entry name" value="TLP_HIUase"/>
    <property type="match status" value="1"/>
</dbReference>
<proteinExistence type="inferred from homology"/>
<comment type="similarity">
    <text evidence="3 7">Belongs to the transthyretin family. 5-hydroxyisourate hydrolase subfamily.</text>
</comment>
<evidence type="ECO:0000256" key="3">
    <source>
        <dbReference type="ARBA" id="ARBA00009850"/>
    </source>
</evidence>
<evidence type="ECO:0000313" key="9">
    <source>
        <dbReference type="EMBL" id="BDZ45663.1"/>
    </source>
</evidence>
<accession>A0ABN6XN78</accession>
<dbReference type="PANTHER" id="PTHR10395:SF7">
    <property type="entry name" value="5-HYDROXYISOURATE HYDROLASE"/>
    <property type="match status" value="1"/>
</dbReference>
<dbReference type="InterPro" id="IPR014306">
    <property type="entry name" value="Hydroxyisourate_hydrolase"/>
</dbReference>
<dbReference type="EC" id="3.5.2.17" evidence="7"/>
<reference evidence="10" key="1">
    <citation type="journal article" date="2019" name="Int. J. Syst. Evol. Microbiol.">
        <title>The Global Catalogue of Microorganisms (GCM) 10K type strain sequencing project: providing services to taxonomists for standard genome sequencing and annotation.</title>
        <authorList>
            <consortium name="The Broad Institute Genomics Platform"/>
            <consortium name="The Broad Institute Genome Sequencing Center for Infectious Disease"/>
            <person name="Wu L."/>
            <person name="Ma J."/>
        </authorList>
    </citation>
    <scope>NUCLEOTIDE SEQUENCE [LARGE SCALE GENOMIC DNA]</scope>
    <source>
        <strain evidence="10">NBRC 108725</strain>
    </source>
</reference>
<organism evidence="9 10">
    <name type="scientific">Naasia aerilata</name>
    <dbReference type="NCBI Taxonomy" id="1162966"/>
    <lineage>
        <taxon>Bacteria</taxon>
        <taxon>Bacillati</taxon>
        <taxon>Actinomycetota</taxon>
        <taxon>Actinomycetes</taxon>
        <taxon>Micrococcales</taxon>
        <taxon>Microbacteriaceae</taxon>
        <taxon>Naasia</taxon>
    </lineage>
</organism>
<dbReference type="InterPro" id="IPR023416">
    <property type="entry name" value="Transthyretin/HIU_hydrolase_d"/>
</dbReference>
<comment type="catalytic activity">
    <reaction evidence="1 7">
        <text>5-hydroxyisourate + H2O = 5-hydroxy-2-oxo-4-ureido-2,5-dihydro-1H-imidazole-5-carboxylate + H(+)</text>
        <dbReference type="Rhea" id="RHEA:23736"/>
        <dbReference type="ChEBI" id="CHEBI:15377"/>
        <dbReference type="ChEBI" id="CHEBI:15378"/>
        <dbReference type="ChEBI" id="CHEBI:18072"/>
        <dbReference type="ChEBI" id="CHEBI:58639"/>
        <dbReference type="EC" id="3.5.2.17"/>
    </reaction>
</comment>
<comment type="subunit">
    <text evidence="4 7">Homotetramer.</text>
</comment>
<evidence type="ECO:0000313" key="10">
    <source>
        <dbReference type="Proteomes" id="UP001321498"/>
    </source>
</evidence>
<dbReference type="PANTHER" id="PTHR10395">
    <property type="entry name" value="URICASE AND TRANSTHYRETIN-RELATED"/>
    <property type="match status" value="1"/>
</dbReference>
<dbReference type="NCBIfam" id="TIGR02962">
    <property type="entry name" value="hdxy_isourate"/>
    <property type="match status" value="1"/>
</dbReference>
<gene>
    <name evidence="9" type="ORF">GCM10025866_15720</name>
</gene>
<dbReference type="SMART" id="SM00095">
    <property type="entry name" value="TR_THY"/>
    <property type="match status" value="1"/>
</dbReference>
<evidence type="ECO:0000256" key="4">
    <source>
        <dbReference type="ARBA" id="ARBA00011881"/>
    </source>
</evidence>
<dbReference type="Pfam" id="PF00576">
    <property type="entry name" value="Transthyretin"/>
    <property type="match status" value="1"/>
</dbReference>
<comment type="function">
    <text evidence="2">Catalyzes the hydrolysis of 5-hydroxyisourate (HIU) to 2-oxo-4-hydroxy-4-carboxy-5-ureidoimidazoline (OHCU).</text>
</comment>
<dbReference type="InterPro" id="IPR036817">
    <property type="entry name" value="Transthyretin/HIU_hydrolase_sf"/>
</dbReference>
<keyword evidence="10" id="KW-1185">Reference proteome</keyword>
<keyword evidence="5 7" id="KW-0659">Purine metabolism</keyword>
<evidence type="ECO:0000256" key="2">
    <source>
        <dbReference type="ARBA" id="ARBA00002704"/>
    </source>
</evidence>
<evidence type="ECO:0000256" key="6">
    <source>
        <dbReference type="ARBA" id="ARBA00022801"/>
    </source>
</evidence>
<dbReference type="PRINTS" id="PR00189">
    <property type="entry name" value="TRNSTHYRETIN"/>
</dbReference>
<dbReference type="EMBL" id="AP027731">
    <property type="protein sequence ID" value="BDZ45663.1"/>
    <property type="molecule type" value="Genomic_DNA"/>
</dbReference>
<feature type="domain" description="Transthyretin/hydroxyisourate hydrolase" evidence="8">
    <location>
        <begin position="1"/>
        <end position="109"/>
    </location>
</feature>
<dbReference type="GO" id="GO:0016787">
    <property type="term" value="F:hydrolase activity"/>
    <property type="evidence" value="ECO:0007669"/>
    <property type="project" value="UniProtKB-KW"/>
</dbReference>
<dbReference type="PROSITE" id="PS00768">
    <property type="entry name" value="TRANSTHYRETIN_1"/>
    <property type="match status" value="1"/>
</dbReference>
<evidence type="ECO:0000256" key="5">
    <source>
        <dbReference type="ARBA" id="ARBA00022631"/>
    </source>
</evidence>
<dbReference type="RefSeq" id="WP_286278913.1">
    <property type="nucleotide sequence ID" value="NZ_AP027731.1"/>
</dbReference>
<evidence type="ECO:0000256" key="7">
    <source>
        <dbReference type="RuleBase" id="RU361270"/>
    </source>
</evidence>
<dbReference type="Gene3D" id="2.60.40.180">
    <property type="entry name" value="Transthyretin/hydroxyisourate hydrolase domain"/>
    <property type="match status" value="1"/>
</dbReference>
<sequence>MSQITTHVLDAALGIPAEGVTVALQKRSPEGWVRVGKGETDADGRLPELGPDSVEAGVYRLIFATGDYFRASGRTTFYPEVEVLFEVTGPEHYHVPILLSPFAYSTYRGS</sequence>
<dbReference type="InterPro" id="IPR000895">
    <property type="entry name" value="Transthyretin/HIU_hydrolase"/>
</dbReference>
<protein>
    <recommendedName>
        <fullName evidence="7">5-hydroxyisourate hydrolase</fullName>
        <shortName evidence="7">HIU hydrolase</shortName>
        <shortName evidence="7">HIUHase</shortName>
        <ecNumber evidence="7">3.5.2.17</ecNumber>
    </recommendedName>
</protein>
<keyword evidence="6 7" id="KW-0378">Hydrolase</keyword>
<dbReference type="InterPro" id="IPR023418">
    <property type="entry name" value="Thyroxine_BS"/>
</dbReference>
<dbReference type="Proteomes" id="UP001321498">
    <property type="component" value="Chromosome"/>
</dbReference>